<dbReference type="InterPro" id="IPR003018">
    <property type="entry name" value="GAF"/>
</dbReference>
<evidence type="ECO:0000313" key="2">
    <source>
        <dbReference type="EMBL" id="RLK56316.1"/>
    </source>
</evidence>
<dbReference type="Proteomes" id="UP000274786">
    <property type="component" value="Unassembled WGS sequence"/>
</dbReference>
<dbReference type="RefSeq" id="WP_259462096.1">
    <property type="nucleotide sequence ID" value="NZ_RCDC01000004.1"/>
</dbReference>
<organism evidence="2 3">
    <name type="scientific">Stenotrophomonas rhizophila</name>
    <dbReference type="NCBI Taxonomy" id="216778"/>
    <lineage>
        <taxon>Bacteria</taxon>
        <taxon>Pseudomonadati</taxon>
        <taxon>Pseudomonadota</taxon>
        <taxon>Gammaproteobacteria</taxon>
        <taxon>Lysobacterales</taxon>
        <taxon>Lysobacteraceae</taxon>
        <taxon>Stenotrophomonas</taxon>
    </lineage>
</organism>
<feature type="domain" description="GAF" evidence="1">
    <location>
        <begin position="124"/>
        <end position="283"/>
    </location>
</feature>
<dbReference type="EMBL" id="RCDC01000004">
    <property type="protein sequence ID" value="RLK56316.1"/>
    <property type="molecule type" value="Genomic_DNA"/>
</dbReference>
<dbReference type="Gene3D" id="3.30.450.40">
    <property type="match status" value="1"/>
</dbReference>
<dbReference type="InterPro" id="IPR029016">
    <property type="entry name" value="GAF-like_dom_sf"/>
</dbReference>
<sequence length="331" mass="35440">MSTRPGFPALIGFDLPGPQAGTAPQRVIVTALLDDTPRNDWMRMLHRLAWPLLRVDHGVEQIRLVGEGIHFVGAIADARALSAAVRGLFNEVNAKVLNRRLAALDNPLDDDGPGMAPAASLAHSTDPRLDDVAALMAMPAVPGMLELASAMTGMRFVAVARVTADRWTACAVHDRLDFGLRPGDDLVLETTICDEIREHRHLVQFDQASTHPVFSSHPTPALYGFESYISVPMFRRDGGFHGTLCALDPNPSRLDGATVKAFEVLAGVIGAHLDVQEAQGEAGQAVVSMAEALSLLSRQVDALDAATLPAQFRAVTARLRELVDGRGAALS</sequence>
<reference evidence="2 3" key="1">
    <citation type="submission" date="2018-10" db="EMBL/GenBank/DDBJ databases">
        <title>Comparative analysis of microorganisms from saline springs in Andes Mountain Range, Colombia.</title>
        <authorList>
            <person name="Rubin E."/>
        </authorList>
    </citation>
    <scope>NUCLEOTIDE SEQUENCE [LARGE SCALE GENOMIC DNA]</scope>
    <source>
        <strain evidence="2 3">USBA GBX 843</strain>
    </source>
</reference>
<protein>
    <submittedName>
        <fullName evidence="2">GAF domain-containing protein</fullName>
    </submittedName>
</protein>
<dbReference type="SUPFAM" id="SSF55781">
    <property type="entry name" value="GAF domain-like"/>
    <property type="match status" value="1"/>
</dbReference>
<evidence type="ECO:0000259" key="1">
    <source>
        <dbReference type="SMART" id="SM00065"/>
    </source>
</evidence>
<dbReference type="AlphaFoldDB" id="A0A498CES7"/>
<name>A0A498CES7_9GAMM</name>
<dbReference type="Pfam" id="PF01590">
    <property type="entry name" value="GAF"/>
    <property type="match status" value="1"/>
</dbReference>
<evidence type="ECO:0000313" key="3">
    <source>
        <dbReference type="Proteomes" id="UP000274786"/>
    </source>
</evidence>
<gene>
    <name evidence="2" type="ORF">BCL79_0700</name>
</gene>
<proteinExistence type="predicted"/>
<dbReference type="SMART" id="SM00065">
    <property type="entry name" value="GAF"/>
    <property type="match status" value="1"/>
</dbReference>
<comment type="caution">
    <text evidence="2">The sequence shown here is derived from an EMBL/GenBank/DDBJ whole genome shotgun (WGS) entry which is preliminary data.</text>
</comment>
<accession>A0A498CES7</accession>